<name>A0A1M7DD04_9FIRM</name>
<dbReference type="OrthoDB" id="9810873at2"/>
<evidence type="ECO:0000313" key="2">
    <source>
        <dbReference type="EMBL" id="SHL77391.1"/>
    </source>
</evidence>
<dbReference type="InterPro" id="IPR003959">
    <property type="entry name" value="ATPase_AAA_core"/>
</dbReference>
<protein>
    <submittedName>
        <fullName evidence="2">Predicted ATPase</fullName>
    </submittedName>
</protein>
<dbReference type="Proteomes" id="UP000184386">
    <property type="component" value="Unassembled WGS sequence"/>
</dbReference>
<dbReference type="Gene3D" id="3.40.50.300">
    <property type="entry name" value="P-loop containing nucleotide triphosphate hydrolases"/>
    <property type="match status" value="1"/>
</dbReference>
<dbReference type="InterPro" id="IPR014555">
    <property type="entry name" value="RecF-like"/>
</dbReference>
<evidence type="ECO:0000259" key="1">
    <source>
        <dbReference type="Pfam" id="PF13304"/>
    </source>
</evidence>
<sequence length="406" mass="46150">MGKIEGIAIKNYGSLKEIVLGKTFSHQREKPLGNMVTIIGPSGNGKSTIADAFGFIADCLEMGVESACDAGNRGGYEQLLSQNSKEPISFEIYYREANNTRPITYELTIALDKFSRPFVKEERLRYRVENRGWPKSFLHLQNGVGFAFEGSQGGQDDDTGAIEGNKVAVTLADSRKLGIATLGAMKQYSRIEKFLNFLKSWYLCYFTPDAARRLQTAAPQPYLDRIGSNLNNVAQYMYRENRSDFLKILLNIQEKLPGIEKIQPLKMPNGQMVLQFWERGFNDPFFSQKMSDGTLKLFAYYLLLHEKNPRQLVFIEEPENGLYHHYLADLAEEMRKNVGTGYSKQLFVTTHSPFFVNSLPPDDVWVLKKEQSGFSVAQRASDYQFVKDLTEEGVPVGDLWYSKYFG</sequence>
<dbReference type="PANTHER" id="PTHR40396">
    <property type="entry name" value="ATPASE-LIKE PROTEIN"/>
    <property type="match status" value="1"/>
</dbReference>
<dbReference type="SUPFAM" id="SSF52540">
    <property type="entry name" value="P-loop containing nucleoside triphosphate hydrolases"/>
    <property type="match status" value="1"/>
</dbReference>
<dbReference type="STRING" id="1121322.SAMN02745136_05667"/>
<dbReference type="GO" id="GO:0005524">
    <property type="term" value="F:ATP binding"/>
    <property type="evidence" value="ECO:0007669"/>
    <property type="project" value="InterPro"/>
</dbReference>
<dbReference type="GO" id="GO:0016887">
    <property type="term" value="F:ATP hydrolysis activity"/>
    <property type="evidence" value="ECO:0007669"/>
    <property type="project" value="InterPro"/>
</dbReference>
<reference evidence="2 3" key="1">
    <citation type="submission" date="2016-11" db="EMBL/GenBank/DDBJ databases">
        <authorList>
            <person name="Jaros S."/>
            <person name="Januszkiewicz K."/>
            <person name="Wedrychowicz H."/>
        </authorList>
    </citation>
    <scope>NUCLEOTIDE SEQUENCE [LARGE SCALE GENOMIC DNA]</scope>
    <source>
        <strain evidence="2 3">DSM 15929</strain>
    </source>
</reference>
<proteinExistence type="predicted"/>
<gene>
    <name evidence="2" type="ORF">SAMN02745136_05667</name>
</gene>
<dbReference type="Pfam" id="PF13304">
    <property type="entry name" value="AAA_21"/>
    <property type="match status" value="1"/>
</dbReference>
<accession>A0A1M7DD04</accession>
<dbReference type="PIRSF" id="PIRSF029347">
    <property type="entry name" value="RecF"/>
    <property type="match status" value="1"/>
</dbReference>
<evidence type="ECO:0000313" key="3">
    <source>
        <dbReference type="Proteomes" id="UP000184386"/>
    </source>
</evidence>
<dbReference type="InterPro" id="IPR027417">
    <property type="entry name" value="P-loop_NTPase"/>
</dbReference>
<feature type="domain" description="ATPase AAA-type core" evidence="1">
    <location>
        <begin position="37"/>
        <end position="357"/>
    </location>
</feature>
<dbReference type="AlphaFoldDB" id="A0A1M7DD04"/>
<dbReference type="EMBL" id="FRAC01000053">
    <property type="protein sequence ID" value="SHL77391.1"/>
    <property type="molecule type" value="Genomic_DNA"/>
</dbReference>
<keyword evidence="3" id="KW-1185">Reference proteome</keyword>
<dbReference type="PANTHER" id="PTHR40396:SF1">
    <property type="entry name" value="ATPASE AAA-TYPE CORE DOMAIN-CONTAINING PROTEIN"/>
    <property type="match status" value="1"/>
</dbReference>
<organism evidence="2 3">
    <name type="scientific">Anaerocolumna jejuensis DSM 15929</name>
    <dbReference type="NCBI Taxonomy" id="1121322"/>
    <lineage>
        <taxon>Bacteria</taxon>
        <taxon>Bacillati</taxon>
        <taxon>Bacillota</taxon>
        <taxon>Clostridia</taxon>
        <taxon>Lachnospirales</taxon>
        <taxon>Lachnospiraceae</taxon>
        <taxon>Anaerocolumna</taxon>
    </lineage>
</organism>